<dbReference type="PANTHER" id="PTHR33790:SF1">
    <property type="entry name" value="PROTEIN EARLY RESPONSIVE TO DEHYDRATION 15"/>
    <property type="match status" value="1"/>
</dbReference>
<name>A0AAV0MD30_9ROSI</name>
<gene>
    <name evidence="1" type="ORF">LITE_LOCUS27993</name>
</gene>
<organism evidence="1 2">
    <name type="scientific">Linum tenue</name>
    <dbReference type="NCBI Taxonomy" id="586396"/>
    <lineage>
        <taxon>Eukaryota</taxon>
        <taxon>Viridiplantae</taxon>
        <taxon>Streptophyta</taxon>
        <taxon>Embryophyta</taxon>
        <taxon>Tracheophyta</taxon>
        <taxon>Spermatophyta</taxon>
        <taxon>Magnoliopsida</taxon>
        <taxon>eudicotyledons</taxon>
        <taxon>Gunneridae</taxon>
        <taxon>Pentapetalae</taxon>
        <taxon>rosids</taxon>
        <taxon>fabids</taxon>
        <taxon>Malpighiales</taxon>
        <taxon>Linaceae</taxon>
        <taxon>Linum</taxon>
    </lineage>
</organism>
<sequence>MDVMFAHQQSSLNPNAPMFVPMAYQAVEDFSDQWWSLIQSSTWFRDYWLQERYQDTQSDFFLPDDLDFLDDGADFLCFSRGKVGADEKEEEELGMKWDMVSVGSTKWKKKKKNDRRNGPTTVAVVRGEERGWEEDGGGLESVAMMKRLDGGRWICLRLGF</sequence>
<dbReference type="EMBL" id="CAMGYJ010000007">
    <property type="protein sequence ID" value="CAI0444187.1"/>
    <property type="molecule type" value="Genomic_DNA"/>
</dbReference>
<evidence type="ECO:0000313" key="1">
    <source>
        <dbReference type="EMBL" id="CAI0444187.1"/>
    </source>
</evidence>
<keyword evidence="2" id="KW-1185">Reference proteome</keyword>
<reference evidence="1" key="1">
    <citation type="submission" date="2022-08" db="EMBL/GenBank/DDBJ databases">
        <authorList>
            <person name="Gutierrez-Valencia J."/>
        </authorList>
    </citation>
    <scope>NUCLEOTIDE SEQUENCE</scope>
</reference>
<accession>A0AAV0MD30</accession>
<dbReference type="AlphaFoldDB" id="A0AAV0MD30"/>
<dbReference type="PANTHER" id="PTHR33790">
    <property type="entry name" value="OS05G0344200 PROTEIN"/>
    <property type="match status" value="1"/>
</dbReference>
<evidence type="ECO:0000313" key="2">
    <source>
        <dbReference type="Proteomes" id="UP001154282"/>
    </source>
</evidence>
<dbReference type="InterPro" id="IPR040414">
    <property type="entry name" value="CID1/CID2"/>
</dbReference>
<proteinExistence type="predicted"/>
<protein>
    <recommendedName>
        <fullName evidence="3">Ataxin-2 C-terminal domain-containing protein</fullName>
    </recommendedName>
</protein>
<dbReference type="Proteomes" id="UP001154282">
    <property type="component" value="Unassembled WGS sequence"/>
</dbReference>
<evidence type="ECO:0008006" key="3">
    <source>
        <dbReference type="Google" id="ProtNLM"/>
    </source>
</evidence>
<comment type="caution">
    <text evidence="1">The sequence shown here is derived from an EMBL/GenBank/DDBJ whole genome shotgun (WGS) entry which is preliminary data.</text>
</comment>